<name>A0ABZ0KFX3_STRC4</name>
<organism evidence="2 3">
    <name type="scientific">Streptomyces coeruleorubidus</name>
    <dbReference type="NCBI Taxonomy" id="116188"/>
    <lineage>
        <taxon>Bacteria</taxon>
        <taxon>Bacillati</taxon>
        <taxon>Actinomycetota</taxon>
        <taxon>Actinomycetes</taxon>
        <taxon>Kitasatosporales</taxon>
        <taxon>Streptomycetaceae</taxon>
        <taxon>Streptomyces</taxon>
    </lineage>
</organism>
<keyword evidence="1" id="KW-0732">Signal</keyword>
<proteinExistence type="predicted"/>
<reference evidence="2 3" key="2">
    <citation type="journal article" date="2024" name="Microb. Biotechnol.">
        <title>The involvement of multiple ABC transporters in daunorubicin efflux in Streptomyces coeruleorubidus.</title>
        <authorList>
            <person name="Dong J."/>
            <person name="Ning J."/>
            <person name="Tian Y."/>
            <person name="Li H."/>
            <person name="Chen H."/>
            <person name="Guan W."/>
        </authorList>
    </citation>
    <scope>NUCLEOTIDE SEQUENCE [LARGE SCALE GENOMIC DNA]</scope>
    <source>
        <strain evidence="2 3">CICC 11043</strain>
    </source>
</reference>
<dbReference type="RefSeq" id="WP_193505017.1">
    <property type="nucleotide sequence ID" value="NZ_BMSO01000007.1"/>
</dbReference>
<feature type="signal peptide" evidence="1">
    <location>
        <begin position="1"/>
        <end position="29"/>
    </location>
</feature>
<feature type="chain" id="PRO_5045466904" description="Spore-associated protein A" evidence="1">
    <location>
        <begin position="30"/>
        <end position="179"/>
    </location>
</feature>
<protein>
    <recommendedName>
        <fullName evidence="4">Spore-associated protein A</fullName>
    </recommendedName>
</protein>
<accession>A0ABZ0KFX3</accession>
<dbReference type="EMBL" id="CP137524">
    <property type="protein sequence ID" value="WOT36735.1"/>
    <property type="molecule type" value="Genomic_DNA"/>
</dbReference>
<evidence type="ECO:0000256" key="1">
    <source>
        <dbReference type="SAM" id="SignalP"/>
    </source>
</evidence>
<evidence type="ECO:0000313" key="3">
    <source>
        <dbReference type="Proteomes" id="UP001305002"/>
    </source>
</evidence>
<reference evidence="2 3" key="1">
    <citation type="journal article" date="2021" name="J. Microbiol. Biotechnol.">
        <title>An Efficient Markerless Deletion System Suitable for the Industrial Strains of Streptomyces.</title>
        <authorList>
            <person name="Dong J."/>
            <person name="Wei J."/>
            <person name="Li H."/>
            <person name="Zhao S."/>
            <person name="Guan W."/>
        </authorList>
    </citation>
    <scope>NUCLEOTIDE SEQUENCE [LARGE SCALE GENOMIC DNA]</scope>
    <source>
        <strain evidence="2 3">CICC 11043</strain>
    </source>
</reference>
<gene>
    <name evidence="2" type="ORF">R5U08_22575</name>
</gene>
<sequence>MNTVPGSLRRTTTAFLMAVALLSASPFMASSHAASDINIGPGVDAESAAFVKAHPKEVATMANLCGAEYDTITLALRLPTDASRLGTLWVYGGNGAGSSQNTCSVFDNNTGTSKWMKLQLCDNYTNTPCDVDQGTFSQYAGPVWQKPGGCGTVTALMKASSSSSTYLINRVADNVTNCN</sequence>
<dbReference type="Proteomes" id="UP001305002">
    <property type="component" value="Chromosome"/>
</dbReference>
<evidence type="ECO:0008006" key="4">
    <source>
        <dbReference type="Google" id="ProtNLM"/>
    </source>
</evidence>
<evidence type="ECO:0000313" key="2">
    <source>
        <dbReference type="EMBL" id="WOT36735.1"/>
    </source>
</evidence>
<keyword evidence="3" id="KW-1185">Reference proteome</keyword>